<feature type="short sequence motif" description="FFD box" evidence="1">
    <location>
        <begin position="361"/>
        <end position="377"/>
    </location>
</feature>
<dbReference type="STRING" id="4846.A0A367J9T8"/>
<evidence type="ECO:0000256" key="2">
    <source>
        <dbReference type="SAM" id="MobiDB-lite"/>
    </source>
</evidence>
<feature type="region of interest" description="Disordered" evidence="2">
    <location>
        <begin position="251"/>
        <end position="315"/>
    </location>
</feature>
<sequence length="426" mass="47917">MSGQNYIGSKISLISLSDIRYVGILHNINPVESTVALQNVKSYGTEGRKGSPKKEIPASEHVFDYVVFRGSDIKDLQVFEAPPSFQSSSEPQQVHAQQYDPTTSMATPVYLSPYYLSQQYRGNMSAYPYGNNYWQSTAYPVQQSPYLCQPHFPMPVPENYQISTPNDVPVTSIQTNVPATTLDNKEESIVNTSLQKEEKPIPSSPKKQQPFSPEKNSIIIQEKEQIVTIEHVDEALVDSLVKQVSDLDIKQPTATKEPKPAKAQLKTSEGKSDQRRTSHSHTRRSTQANGSMISNSSNGQRHHSGRRNNHNHRRNSHGIVIPKFDFDFASANAKFDKRGLKESSSLDTESDATQIIQDTDLFYDKKKSFFDDISCESKEYQNGSRSGKHKEESKLNLETFGQANPAGQNMKRHRHHGNRKSAIKKS</sequence>
<feature type="region of interest" description="Disordered" evidence="2">
    <location>
        <begin position="377"/>
        <end position="426"/>
    </location>
</feature>
<feature type="compositionally biased region" description="Polar residues" evidence="2">
    <location>
        <begin position="287"/>
        <end position="297"/>
    </location>
</feature>
<dbReference type="GO" id="GO:0000932">
    <property type="term" value="C:P-body"/>
    <property type="evidence" value="ECO:0007669"/>
    <property type="project" value="TreeGrafter"/>
</dbReference>
<dbReference type="Gene3D" id="2.30.30.100">
    <property type="match status" value="1"/>
</dbReference>
<evidence type="ECO:0000259" key="5">
    <source>
        <dbReference type="PROSITE" id="PS52002"/>
    </source>
</evidence>
<dbReference type="InterPro" id="IPR025609">
    <property type="entry name" value="Lsm14-like_N"/>
</dbReference>
<keyword evidence="7" id="KW-1185">Reference proteome</keyword>
<dbReference type="OrthoDB" id="21539at2759"/>
<dbReference type="GO" id="GO:0033962">
    <property type="term" value="P:P-body assembly"/>
    <property type="evidence" value="ECO:0007669"/>
    <property type="project" value="TreeGrafter"/>
</dbReference>
<feature type="compositionally biased region" description="Low complexity" evidence="2">
    <location>
        <begin position="204"/>
        <end position="213"/>
    </location>
</feature>
<accession>A0A367J9T8</accession>
<dbReference type="EMBL" id="PJQM01003877">
    <property type="protein sequence ID" value="RCH86698.1"/>
    <property type="molecule type" value="Genomic_DNA"/>
</dbReference>
<dbReference type="Pfam" id="PF12701">
    <property type="entry name" value="LSM14"/>
    <property type="match status" value="1"/>
</dbReference>
<dbReference type="Proteomes" id="UP000253551">
    <property type="component" value="Unassembled WGS sequence"/>
</dbReference>
<dbReference type="PROSITE" id="PS51513">
    <property type="entry name" value="FFD"/>
    <property type="match status" value="1"/>
</dbReference>
<feature type="domain" description="FFD box profile" evidence="4">
    <location>
        <begin position="361"/>
        <end position="377"/>
    </location>
</feature>
<evidence type="ECO:0000259" key="4">
    <source>
        <dbReference type="PROSITE" id="PS51513"/>
    </source>
</evidence>
<dbReference type="GO" id="GO:0003729">
    <property type="term" value="F:mRNA binding"/>
    <property type="evidence" value="ECO:0007669"/>
    <property type="project" value="TreeGrafter"/>
</dbReference>
<dbReference type="PANTHER" id="PTHR13586">
    <property type="entry name" value="SCD6 PROTEIN-RELATED"/>
    <property type="match status" value="1"/>
</dbReference>
<evidence type="ECO:0000313" key="7">
    <source>
        <dbReference type="Proteomes" id="UP000253551"/>
    </source>
</evidence>
<feature type="domain" description="Sm" evidence="5">
    <location>
        <begin position="1"/>
        <end position="82"/>
    </location>
</feature>
<reference evidence="6 7" key="1">
    <citation type="journal article" date="2018" name="G3 (Bethesda)">
        <title>Phylogenetic and Phylogenomic Definition of Rhizopus Species.</title>
        <authorList>
            <person name="Gryganskyi A.P."/>
            <person name="Golan J."/>
            <person name="Dolatabadi S."/>
            <person name="Mondo S."/>
            <person name="Robb S."/>
            <person name="Idnurm A."/>
            <person name="Muszewska A."/>
            <person name="Steczkiewicz K."/>
            <person name="Masonjones S."/>
            <person name="Liao H.L."/>
            <person name="Gajdeczka M.T."/>
            <person name="Anike F."/>
            <person name="Vuek A."/>
            <person name="Anishchenko I.M."/>
            <person name="Voigt K."/>
            <person name="de Hoog G.S."/>
            <person name="Smith M.E."/>
            <person name="Heitman J."/>
            <person name="Vilgalys R."/>
            <person name="Stajich J.E."/>
        </authorList>
    </citation>
    <scope>NUCLEOTIDE SEQUENCE [LARGE SCALE GENOMIC DNA]</scope>
    <source>
        <strain evidence="6 7">LSU 92-RS-03</strain>
    </source>
</reference>
<feature type="compositionally biased region" description="Basic residues" evidence="2">
    <location>
        <begin position="300"/>
        <end position="315"/>
    </location>
</feature>
<dbReference type="Pfam" id="PF09532">
    <property type="entry name" value="FDF"/>
    <property type="match status" value="1"/>
</dbReference>
<dbReference type="SMART" id="SM01271">
    <property type="entry name" value="LSM14"/>
    <property type="match status" value="1"/>
</dbReference>
<dbReference type="InterPro" id="IPR010920">
    <property type="entry name" value="LSM_dom_sf"/>
</dbReference>
<comment type="caution">
    <text evidence="6">The sequence shown here is derived from an EMBL/GenBank/DDBJ whole genome shotgun (WGS) entry which is preliminary data.</text>
</comment>
<name>A0A367J9T8_RHIST</name>
<dbReference type="InterPro" id="IPR047575">
    <property type="entry name" value="Sm"/>
</dbReference>
<feature type="domain" description="DFDF" evidence="3">
    <location>
        <begin position="314"/>
        <end position="350"/>
    </location>
</feature>
<dbReference type="InterPro" id="IPR025761">
    <property type="entry name" value="FFD_box"/>
</dbReference>
<evidence type="ECO:0000313" key="6">
    <source>
        <dbReference type="EMBL" id="RCH86698.1"/>
    </source>
</evidence>
<evidence type="ECO:0000256" key="1">
    <source>
        <dbReference type="PROSITE-ProRule" id="PRU00846"/>
    </source>
</evidence>
<dbReference type="CDD" id="cd01736">
    <property type="entry name" value="LSm14_N"/>
    <property type="match status" value="1"/>
</dbReference>
<dbReference type="PANTHER" id="PTHR13586:SF0">
    <property type="entry name" value="TRAILER HITCH, ISOFORM H"/>
    <property type="match status" value="1"/>
</dbReference>
<dbReference type="AlphaFoldDB" id="A0A367J9T8"/>
<dbReference type="GO" id="GO:0034063">
    <property type="term" value="P:stress granule assembly"/>
    <property type="evidence" value="ECO:0007669"/>
    <property type="project" value="TreeGrafter"/>
</dbReference>
<feature type="region of interest" description="Disordered" evidence="2">
    <location>
        <begin position="180"/>
        <end position="213"/>
    </location>
</feature>
<protein>
    <recommendedName>
        <fullName evidence="8">FFD box profile domain-containing protein</fullName>
    </recommendedName>
</protein>
<evidence type="ECO:0008006" key="8">
    <source>
        <dbReference type="Google" id="ProtNLM"/>
    </source>
</evidence>
<dbReference type="InterPro" id="IPR019050">
    <property type="entry name" value="FDF_dom"/>
</dbReference>
<feature type="compositionally biased region" description="Basic residues" evidence="2">
    <location>
        <begin position="410"/>
        <end position="426"/>
    </location>
</feature>
<evidence type="ECO:0000259" key="3">
    <source>
        <dbReference type="PROSITE" id="PS51512"/>
    </source>
</evidence>
<gene>
    <name evidence="6" type="ORF">CU098_006863</name>
</gene>
<proteinExistence type="predicted"/>
<dbReference type="SUPFAM" id="SSF50182">
    <property type="entry name" value="Sm-like ribonucleoproteins"/>
    <property type="match status" value="1"/>
</dbReference>
<dbReference type="PROSITE" id="PS52002">
    <property type="entry name" value="SM"/>
    <property type="match status" value="1"/>
</dbReference>
<dbReference type="InterPro" id="IPR025762">
    <property type="entry name" value="DFDF"/>
</dbReference>
<dbReference type="PROSITE" id="PS51512">
    <property type="entry name" value="DFDF"/>
    <property type="match status" value="1"/>
</dbReference>
<organism evidence="6 7">
    <name type="scientific">Rhizopus stolonifer</name>
    <name type="common">Rhizopus nigricans</name>
    <dbReference type="NCBI Taxonomy" id="4846"/>
    <lineage>
        <taxon>Eukaryota</taxon>
        <taxon>Fungi</taxon>
        <taxon>Fungi incertae sedis</taxon>
        <taxon>Mucoromycota</taxon>
        <taxon>Mucoromycotina</taxon>
        <taxon>Mucoromycetes</taxon>
        <taxon>Mucorales</taxon>
        <taxon>Mucorineae</taxon>
        <taxon>Rhizopodaceae</taxon>
        <taxon>Rhizopus</taxon>
    </lineage>
</organism>
<dbReference type="SMART" id="SM01199">
    <property type="entry name" value="FDF"/>
    <property type="match status" value="1"/>
</dbReference>